<sequence>MPTLPTRFWRWKKAAAVLLLQLTPVAWALVHPRLEHINKASIDGHANNRSQAAISTRQDEGIVGDGTPMGLDCLYRCTWATCGAAACALNRRGLISYPTVDAQTHENATSGLHKRVFNREFPKWSPLHIDYYMRTNLGYDRLRADPQFLGVGDYHMLINEWSHEKTVAKERRMPDPNGRAFQIGTNMVHGCTVVALVSNRAVWMAHFWEVSAMNADDEDFRYVGH</sequence>
<accession>A0AA39Z9W1</accession>
<evidence type="ECO:0000313" key="2">
    <source>
        <dbReference type="EMBL" id="KAK0666622.1"/>
    </source>
</evidence>
<comment type="caution">
    <text evidence="2">The sequence shown here is derived from an EMBL/GenBank/DDBJ whole genome shotgun (WGS) entry which is preliminary data.</text>
</comment>
<keyword evidence="3" id="KW-1185">Reference proteome</keyword>
<proteinExistence type="predicted"/>
<keyword evidence="1" id="KW-0732">Signal</keyword>
<name>A0AA39Z9W1_9PEZI</name>
<reference evidence="2" key="1">
    <citation type="submission" date="2023-06" db="EMBL/GenBank/DDBJ databases">
        <title>Genome-scale phylogeny and comparative genomics of the fungal order Sordariales.</title>
        <authorList>
            <consortium name="Lawrence Berkeley National Laboratory"/>
            <person name="Hensen N."/>
            <person name="Bonometti L."/>
            <person name="Westerberg I."/>
            <person name="Brannstrom I.O."/>
            <person name="Guillou S."/>
            <person name="Cros-Aarteil S."/>
            <person name="Calhoun S."/>
            <person name="Haridas S."/>
            <person name="Kuo A."/>
            <person name="Mondo S."/>
            <person name="Pangilinan J."/>
            <person name="Riley R."/>
            <person name="Labutti K."/>
            <person name="Andreopoulos B."/>
            <person name="Lipzen A."/>
            <person name="Chen C."/>
            <person name="Yanf M."/>
            <person name="Daum C."/>
            <person name="Ng V."/>
            <person name="Clum A."/>
            <person name="Steindorff A."/>
            <person name="Ohm R."/>
            <person name="Martin F."/>
            <person name="Silar P."/>
            <person name="Natvig D."/>
            <person name="Lalanne C."/>
            <person name="Gautier V."/>
            <person name="Ament-Velasquez S.L."/>
            <person name="Kruys A."/>
            <person name="Hutchinson M.I."/>
            <person name="Powell A.J."/>
            <person name="Barry K."/>
            <person name="Miller A.N."/>
            <person name="Grigoriev I.V."/>
            <person name="Debuchy R."/>
            <person name="Gladieux P."/>
            <person name="Thoren M.H."/>
            <person name="Johannesson H."/>
        </authorList>
    </citation>
    <scope>NUCLEOTIDE SEQUENCE</scope>
    <source>
        <strain evidence="2">CBS 307.81</strain>
    </source>
</reference>
<organism evidence="2 3">
    <name type="scientific">Cercophora samala</name>
    <dbReference type="NCBI Taxonomy" id="330535"/>
    <lineage>
        <taxon>Eukaryota</taxon>
        <taxon>Fungi</taxon>
        <taxon>Dikarya</taxon>
        <taxon>Ascomycota</taxon>
        <taxon>Pezizomycotina</taxon>
        <taxon>Sordariomycetes</taxon>
        <taxon>Sordariomycetidae</taxon>
        <taxon>Sordariales</taxon>
        <taxon>Lasiosphaeriaceae</taxon>
        <taxon>Cercophora</taxon>
    </lineage>
</organism>
<dbReference type="EMBL" id="JAULSY010000085">
    <property type="protein sequence ID" value="KAK0666622.1"/>
    <property type="molecule type" value="Genomic_DNA"/>
</dbReference>
<protein>
    <submittedName>
        <fullName evidence="2">Uncharacterized protein</fullName>
    </submittedName>
</protein>
<evidence type="ECO:0000256" key="1">
    <source>
        <dbReference type="SAM" id="SignalP"/>
    </source>
</evidence>
<dbReference type="Proteomes" id="UP001174997">
    <property type="component" value="Unassembled WGS sequence"/>
</dbReference>
<feature type="signal peptide" evidence="1">
    <location>
        <begin position="1"/>
        <end position="28"/>
    </location>
</feature>
<gene>
    <name evidence="2" type="ORF">QBC41DRAFT_148013</name>
</gene>
<dbReference type="AlphaFoldDB" id="A0AA39Z9W1"/>
<evidence type="ECO:0000313" key="3">
    <source>
        <dbReference type="Proteomes" id="UP001174997"/>
    </source>
</evidence>
<feature type="chain" id="PRO_5041368176" evidence="1">
    <location>
        <begin position="29"/>
        <end position="225"/>
    </location>
</feature>